<dbReference type="InterPro" id="IPR018933">
    <property type="entry name" value="Netrin_module_non-TIMP"/>
</dbReference>
<sequence>MNLLPLLCLFHAFGWAGAQNKIYLITAPKILRLDAAERVVIQLFGYEQDSTFTVSLKSYPDKKQTFATESVKLTAEKGHQGVVTLRLLPTDLPKNVNSVYLEAQSGDLTSEEKLLVSRDNGFLFIQTDKPLYTPEQSVKVRVFSLNAELKPAQRPVTLTFLDPEAVTVDIVNLIDVSGILSMQNPFRIPLKPKFGVWKIEATYTEDFITTATAEFEVKEYVLPSIAVIIQPDVNYISTANFESFKLTVTARYIHGLPVANAHVYLRFGYIEGSITNILPESERRDEIIDGEVKLVLNIKKVMEGLPNAPYTLQELEGKTFYISVTVQETTGGISQEAELATVKFCQFPYTLGLISTPPFIKPGLPYSIRVQVKDPLGHPVQSIPVKATALLTKEDGESGPLDHSDQKTVPKSLRDGTTLFFYNLPSDSKTATFMLETADSALPPTSQAKLRYTAEAYKSSNKRYLYINWASHYRELQVGDYASINIHFYFHQSIPLRSFSYQIISKGKIVKFKTVPLPNNANVQGINFLVTPDMAPSARLLVYYIMTGENRAELVADSVWMGIKAKCVNDLKTTLWATEELYRPKDSLPLKVKAGHNSLVAFSSIDTAIYNLRDPSGQPMGRTLHHIEQSDQGCGGGGGKDNADVFRLAGLTFITNANAKATLPEDESCSAVLRPKRAINFKEELIKKGKLAQQYKASLFQTSPCSILEYGNMAPCCYVAMSSIPTLETCELRAQNLRRPNQITDYERCKDIFTECCRFHITLTRDETSSAVLRHKRAMTFKEKLIKKDETSSAVLRHKRAMTFKEKLIKKVMEYGKHMAPCCYVALSRIPTLESCGARAQNLRRPDQIPDYERCKDIFTECCQYYITLDAATNTHLSLGRMGYTKIHIELVKKIPELGTQFGAASPRVRSFFPESWLWEVHSVTDRSGLISLPKYLPDSLTTWEIKAVEVSTEGICVADPLRVQVNQMVSVDVPMPYSMVRGEQIELRGSVYNQLQEESWFCVTLTAPRGVCLFQARATADGASQSTPCIRRTLQKDSVSMVTFTLMALEAGEHRLNFSLLSTLGSETVVKTLRVVPEGIKTEVNVGGTLDPQGVYGHAKRKLQFQNSIPLNLVPKSSMDRLLTVNGEMVGAVMAILNDPQGVRKLTSLPRGSAEVELMGVLPVYYVYHYLEMTSRWTLMGADPTGSRMDLRRKLREGMTSLMSFRKKNEHSYSMWANKDSSTWLTALVVKVLGQVEKYEPVDRRSLCNSIFWLKSMQNVDGSFREQSSYIPTKIMGAGADVMDRTAFLTSFTIIGIKTGMEVKECGLQEFKDVLNKAVKYLFHIHHKLKSMYVQAITAYALALVDHSSMPARELYGRLQNKAIVKGNPAVFRFWQEESAIPDASKPSKVSAQSVETTVYMLLTAMVYGHIPYANPILNWLTQDQRYGGGFHSTQDTILTLEALTKYSLLVEHAELNMEIRASYRNKGDLQHIILSEKHPMAKPIQVTLDDDVIVATGLSTGVSVANMKTVYYRTTHSNDTCYFDLTIQVHSKSDSRDPMLLSPRIVACAKYKPPENEVFTESSHAVMEIHLPTGVQPFEEDLDHMLNSLESRISNYEIQGDQVVIQLDTVPSEDFLCVGFRIQELFRTSLTSSSLFRVYEYHSPESQCSKLYYPYGKRKLLRFCEGEECLCMAAECSSIKPPMDVSITEKERLWAACQDHIKYAFKAKIKSFMEEGDFVSYEATIEQVYKKGTLDIRKDTDVTFVKKATCSDLLTGSQYLIMGSEVMQILVNRKYKYKYLLDSQTWVEKWPQADECTDSPCTKFEAILEEFAYNFQIYGCLPM</sequence>
<dbReference type="InterPro" id="IPR018081">
    <property type="entry name" value="Anaphylatoxin_comp_syst"/>
</dbReference>
<dbReference type="GO" id="GO:0005615">
    <property type="term" value="C:extracellular space"/>
    <property type="evidence" value="ECO:0007669"/>
    <property type="project" value="InterPro"/>
</dbReference>
<dbReference type="InterPro" id="IPR002890">
    <property type="entry name" value="MG2"/>
</dbReference>
<dbReference type="SMART" id="SM01361">
    <property type="entry name" value="A2M_recep"/>
    <property type="match status" value="1"/>
</dbReference>
<dbReference type="SUPFAM" id="SSF50242">
    <property type="entry name" value="TIMP-like"/>
    <property type="match status" value="1"/>
</dbReference>
<dbReference type="Pfam" id="PF01835">
    <property type="entry name" value="MG2"/>
    <property type="match status" value="1"/>
</dbReference>
<dbReference type="InterPro" id="IPR048843">
    <property type="entry name" value="C5_CUB"/>
</dbReference>
<dbReference type="InterPro" id="IPR009048">
    <property type="entry name" value="A-macroglobulin_rcpt-bd"/>
</dbReference>
<dbReference type="Proteomes" id="UP001221898">
    <property type="component" value="Unassembled WGS sequence"/>
</dbReference>
<protein>
    <recommendedName>
        <fullName evidence="5">NTR domain-containing protein</fullName>
    </recommendedName>
</protein>
<feature type="domain" description="NTR" evidence="5">
    <location>
        <begin position="1678"/>
        <end position="1822"/>
    </location>
</feature>
<feature type="chain" id="PRO_5041899960" description="NTR domain-containing protein" evidence="4">
    <location>
        <begin position="19"/>
        <end position="1825"/>
    </location>
</feature>
<dbReference type="Gene3D" id="2.60.40.1940">
    <property type="match status" value="1"/>
</dbReference>
<dbReference type="InterPro" id="IPR011625">
    <property type="entry name" value="A2M_N_BRD"/>
</dbReference>
<dbReference type="InterPro" id="IPR013783">
    <property type="entry name" value="Ig-like_fold"/>
</dbReference>
<dbReference type="SMART" id="SM01359">
    <property type="entry name" value="A2M_N_2"/>
    <property type="match status" value="1"/>
</dbReference>
<dbReference type="Pfam" id="PF17790">
    <property type="entry name" value="MG1"/>
    <property type="match status" value="1"/>
</dbReference>
<dbReference type="Pfam" id="PF17791">
    <property type="entry name" value="MG3"/>
    <property type="match status" value="1"/>
</dbReference>
<evidence type="ECO:0000313" key="7">
    <source>
        <dbReference type="Proteomes" id="UP001221898"/>
    </source>
</evidence>
<comment type="caution">
    <text evidence="6">The sequence shown here is derived from an EMBL/GenBank/DDBJ whole genome shotgun (WGS) entry which is preliminary data.</text>
</comment>
<dbReference type="Pfam" id="PF07703">
    <property type="entry name" value="A2M_BRD"/>
    <property type="match status" value="1"/>
</dbReference>
<dbReference type="InterPro" id="IPR041555">
    <property type="entry name" value="MG3"/>
</dbReference>
<dbReference type="InterPro" id="IPR011626">
    <property type="entry name" value="Alpha-macroglobulin_TED"/>
</dbReference>
<dbReference type="PROSITE" id="PS50189">
    <property type="entry name" value="NTR"/>
    <property type="match status" value="1"/>
</dbReference>
<dbReference type="Pfam" id="PF07678">
    <property type="entry name" value="TED_complement"/>
    <property type="match status" value="1"/>
</dbReference>
<dbReference type="GO" id="GO:0004866">
    <property type="term" value="F:endopeptidase inhibitor activity"/>
    <property type="evidence" value="ECO:0007669"/>
    <property type="project" value="InterPro"/>
</dbReference>
<organism evidence="6 7">
    <name type="scientific">Aldrovandia affinis</name>
    <dbReference type="NCBI Taxonomy" id="143900"/>
    <lineage>
        <taxon>Eukaryota</taxon>
        <taxon>Metazoa</taxon>
        <taxon>Chordata</taxon>
        <taxon>Craniata</taxon>
        <taxon>Vertebrata</taxon>
        <taxon>Euteleostomi</taxon>
        <taxon>Actinopterygii</taxon>
        <taxon>Neopterygii</taxon>
        <taxon>Teleostei</taxon>
        <taxon>Notacanthiformes</taxon>
        <taxon>Halosauridae</taxon>
        <taxon>Aldrovandia</taxon>
    </lineage>
</organism>
<dbReference type="SMART" id="SM01360">
    <property type="entry name" value="A2M"/>
    <property type="match status" value="1"/>
</dbReference>
<dbReference type="InterPro" id="IPR001599">
    <property type="entry name" value="Macroglobln_a2"/>
</dbReference>
<dbReference type="InterPro" id="IPR001134">
    <property type="entry name" value="Netrin_domain"/>
</dbReference>
<dbReference type="InterPro" id="IPR050473">
    <property type="entry name" value="A2M/Complement_sys"/>
</dbReference>
<dbReference type="InterPro" id="IPR008993">
    <property type="entry name" value="TIMP-like_OB-fold"/>
</dbReference>
<dbReference type="Pfam" id="PF21309">
    <property type="entry name" value="C5_CUB"/>
    <property type="match status" value="1"/>
</dbReference>
<dbReference type="Gene3D" id="2.60.40.690">
    <property type="entry name" value="Alpha-macroglobulin, receptor-binding domain"/>
    <property type="match status" value="1"/>
</dbReference>
<dbReference type="EMBL" id="JAINUG010000014">
    <property type="protein sequence ID" value="KAJ8413879.1"/>
    <property type="molecule type" value="Genomic_DNA"/>
</dbReference>
<dbReference type="PANTHER" id="PTHR11412:SF83">
    <property type="entry name" value="COMPLEMENT C5"/>
    <property type="match status" value="1"/>
</dbReference>
<dbReference type="CDD" id="cd02896">
    <property type="entry name" value="complement_C3_C4_C5"/>
    <property type="match status" value="1"/>
</dbReference>
<reference evidence="6" key="1">
    <citation type="journal article" date="2023" name="Science">
        <title>Genome structures resolve the early diversification of teleost fishes.</title>
        <authorList>
            <person name="Parey E."/>
            <person name="Louis A."/>
            <person name="Montfort J."/>
            <person name="Bouchez O."/>
            <person name="Roques C."/>
            <person name="Iampietro C."/>
            <person name="Lluch J."/>
            <person name="Castinel A."/>
            <person name="Donnadieu C."/>
            <person name="Desvignes T."/>
            <person name="Floi Bucao C."/>
            <person name="Jouanno E."/>
            <person name="Wen M."/>
            <person name="Mejri S."/>
            <person name="Dirks R."/>
            <person name="Jansen H."/>
            <person name="Henkel C."/>
            <person name="Chen W.J."/>
            <person name="Zahm M."/>
            <person name="Cabau C."/>
            <person name="Klopp C."/>
            <person name="Thompson A.W."/>
            <person name="Robinson-Rechavi M."/>
            <person name="Braasch I."/>
            <person name="Lecointre G."/>
            <person name="Bobe J."/>
            <person name="Postlethwait J.H."/>
            <person name="Berthelot C."/>
            <person name="Roest Crollius H."/>
            <person name="Guiguen Y."/>
        </authorList>
    </citation>
    <scope>NUCLEOTIDE SEQUENCE</scope>
    <source>
        <strain evidence="6">NC1722</strain>
    </source>
</reference>
<keyword evidence="3" id="KW-1015">Disulfide bond</keyword>
<dbReference type="Gene3D" id="2.60.120.1540">
    <property type="match status" value="1"/>
</dbReference>
<feature type="signal peptide" evidence="4">
    <location>
        <begin position="1"/>
        <end position="18"/>
    </location>
</feature>
<keyword evidence="7" id="KW-1185">Reference proteome</keyword>
<comment type="subcellular location">
    <subcellularLocation>
        <location evidence="1">Secreted</location>
    </subcellularLocation>
</comment>
<dbReference type="SMART" id="SM00104">
    <property type="entry name" value="ANATO"/>
    <property type="match status" value="2"/>
</dbReference>
<dbReference type="SUPFAM" id="SSF47686">
    <property type="entry name" value="Anaphylotoxins (complement system)"/>
    <property type="match status" value="2"/>
</dbReference>
<gene>
    <name evidence="6" type="ORF">AAFF_G00064770</name>
</gene>
<dbReference type="SUPFAM" id="SSF49410">
    <property type="entry name" value="Alpha-macroglobulin receptor domain"/>
    <property type="match status" value="1"/>
</dbReference>
<dbReference type="Gene3D" id="2.60.40.10">
    <property type="entry name" value="Immunoglobulins"/>
    <property type="match status" value="2"/>
</dbReference>
<dbReference type="Gene3D" id="2.60.40.1930">
    <property type="match status" value="3"/>
</dbReference>
<dbReference type="PANTHER" id="PTHR11412">
    <property type="entry name" value="MACROGLOBULIN / COMPLEMENT"/>
    <property type="match status" value="1"/>
</dbReference>
<keyword evidence="2" id="KW-0964">Secreted</keyword>
<evidence type="ECO:0000256" key="1">
    <source>
        <dbReference type="ARBA" id="ARBA00004613"/>
    </source>
</evidence>
<dbReference type="Gene3D" id="1.20.91.20">
    <property type="entry name" value="Anaphylotoxins (complement system)"/>
    <property type="match status" value="2"/>
</dbReference>
<dbReference type="SUPFAM" id="SSF48239">
    <property type="entry name" value="Terpenoid cyclases/Protein prenyltransferases"/>
    <property type="match status" value="1"/>
</dbReference>
<dbReference type="Pfam" id="PF17789">
    <property type="entry name" value="MG4"/>
    <property type="match status" value="1"/>
</dbReference>
<keyword evidence="4" id="KW-0732">Signal</keyword>
<dbReference type="Pfam" id="PF01759">
    <property type="entry name" value="NTR"/>
    <property type="match status" value="1"/>
</dbReference>
<accession>A0AAD7WZI0</accession>
<dbReference type="Pfam" id="PF01821">
    <property type="entry name" value="ANATO"/>
    <property type="match status" value="1"/>
</dbReference>
<dbReference type="SMART" id="SM00643">
    <property type="entry name" value="C345C"/>
    <property type="match status" value="1"/>
</dbReference>
<dbReference type="Pfam" id="PF00207">
    <property type="entry name" value="A2M"/>
    <property type="match status" value="1"/>
</dbReference>
<dbReference type="InterPro" id="IPR000020">
    <property type="entry name" value="Anaphylatoxin/fibulin"/>
</dbReference>
<dbReference type="InterPro" id="IPR036595">
    <property type="entry name" value="A-macroglobulin_rcpt-bd_sf"/>
</dbReference>
<dbReference type="Gene3D" id="1.50.10.20">
    <property type="match status" value="1"/>
</dbReference>
<evidence type="ECO:0000256" key="2">
    <source>
        <dbReference type="ARBA" id="ARBA00022525"/>
    </source>
</evidence>
<name>A0AAD7WZI0_9TELE</name>
<dbReference type="Pfam" id="PF07677">
    <property type="entry name" value="A2M_recep"/>
    <property type="match status" value="1"/>
</dbReference>
<dbReference type="Gene3D" id="2.20.130.20">
    <property type="match status" value="1"/>
</dbReference>
<dbReference type="Gene3D" id="2.40.50.120">
    <property type="match status" value="1"/>
</dbReference>
<evidence type="ECO:0000259" key="5">
    <source>
        <dbReference type="PROSITE" id="PS50189"/>
    </source>
</evidence>
<evidence type="ECO:0000256" key="3">
    <source>
        <dbReference type="ARBA" id="ARBA00023157"/>
    </source>
</evidence>
<dbReference type="InterPro" id="IPR041425">
    <property type="entry name" value="C3/4/5_MG1"/>
</dbReference>
<proteinExistence type="predicted"/>
<dbReference type="InterPro" id="IPR008930">
    <property type="entry name" value="Terpenoid_cyclase/PrenylTrfase"/>
</dbReference>
<evidence type="ECO:0000256" key="4">
    <source>
        <dbReference type="SAM" id="SignalP"/>
    </source>
</evidence>
<evidence type="ECO:0000313" key="6">
    <source>
        <dbReference type="EMBL" id="KAJ8413879.1"/>
    </source>
</evidence>
<dbReference type="InterPro" id="IPR040839">
    <property type="entry name" value="MG4"/>
</dbReference>
<dbReference type="Gene3D" id="6.20.50.160">
    <property type="match status" value="1"/>
</dbReference>